<evidence type="ECO:0000256" key="3">
    <source>
        <dbReference type="ARBA" id="ARBA00022583"/>
    </source>
</evidence>
<keyword evidence="9" id="KW-0472">Membrane</keyword>
<evidence type="ECO:0000256" key="12">
    <source>
        <dbReference type="ARBA" id="ARBA00023180"/>
    </source>
</evidence>
<dbReference type="InterPro" id="IPR011042">
    <property type="entry name" value="6-blade_b-propeller_TolB-like"/>
</dbReference>
<dbReference type="GeneID" id="106819046"/>
<keyword evidence="6" id="KW-0677">Repeat</keyword>
<dbReference type="Pfam" id="PF00057">
    <property type="entry name" value="Ldl_recept_a"/>
    <property type="match status" value="6"/>
</dbReference>
<evidence type="ECO:0000256" key="4">
    <source>
        <dbReference type="ARBA" id="ARBA00022692"/>
    </source>
</evidence>
<evidence type="ECO:0000313" key="17">
    <source>
        <dbReference type="Proteomes" id="UP000695022"/>
    </source>
</evidence>
<dbReference type="SUPFAM" id="SSF57424">
    <property type="entry name" value="LDL receptor-like module"/>
    <property type="match status" value="7"/>
</dbReference>
<dbReference type="Proteomes" id="UP000695022">
    <property type="component" value="Unplaced"/>
</dbReference>
<dbReference type="InterPro" id="IPR002172">
    <property type="entry name" value="LDrepeatLR_classA_rpt"/>
</dbReference>
<dbReference type="PRINTS" id="PR00261">
    <property type="entry name" value="LDLRECEPTOR"/>
</dbReference>
<evidence type="ECO:0000256" key="1">
    <source>
        <dbReference type="ARBA" id="ARBA00004479"/>
    </source>
</evidence>
<dbReference type="PROSITE" id="PS01186">
    <property type="entry name" value="EGF_2"/>
    <property type="match status" value="1"/>
</dbReference>
<name>A0ABM1F421_PRICU</name>
<dbReference type="SMART" id="SM00181">
    <property type="entry name" value="EGF"/>
    <property type="match status" value="6"/>
</dbReference>
<feature type="disulfide bond" evidence="13">
    <location>
        <begin position="793"/>
        <end position="811"/>
    </location>
</feature>
<feature type="domain" description="EGF-like" evidence="16">
    <location>
        <begin position="94"/>
        <end position="109"/>
    </location>
</feature>
<feature type="repeat" description="LDL-receptor class B" evidence="14">
    <location>
        <begin position="252"/>
        <end position="296"/>
    </location>
</feature>
<keyword evidence="3" id="KW-0254">Endocytosis</keyword>
<feature type="repeat" description="LDL-receptor class B" evidence="14">
    <location>
        <begin position="297"/>
        <end position="339"/>
    </location>
</feature>
<dbReference type="InterPro" id="IPR051221">
    <property type="entry name" value="LDLR-related"/>
</dbReference>
<comment type="subcellular location">
    <subcellularLocation>
        <location evidence="1">Membrane</location>
        <topology evidence="1">Single-pass type I membrane protein</topology>
    </subcellularLocation>
</comment>
<dbReference type="SMART" id="SM00192">
    <property type="entry name" value="LDLa"/>
    <property type="match status" value="7"/>
</dbReference>
<keyword evidence="5" id="KW-0732">Signal</keyword>
<proteinExistence type="predicted"/>
<feature type="region of interest" description="Disordered" evidence="15">
    <location>
        <begin position="550"/>
        <end position="569"/>
    </location>
</feature>
<evidence type="ECO:0000256" key="11">
    <source>
        <dbReference type="ARBA" id="ARBA00023170"/>
    </source>
</evidence>
<evidence type="ECO:0000256" key="8">
    <source>
        <dbReference type="ARBA" id="ARBA00022989"/>
    </source>
</evidence>
<dbReference type="SUPFAM" id="SSF57196">
    <property type="entry name" value="EGF/Laminin"/>
    <property type="match status" value="3"/>
</dbReference>
<dbReference type="PROSITE" id="PS50068">
    <property type="entry name" value="LDLRA_2"/>
    <property type="match status" value="6"/>
</dbReference>
<keyword evidence="10 13" id="KW-1015">Disulfide bond</keyword>
<dbReference type="InterPro" id="IPR026823">
    <property type="entry name" value="cEGF"/>
</dbReference>
<evidence type="ECO:0000256" key="6">
    <source>
        <dbReference type="ARBA" id="ARBA00022737"/>
    </source>
</evidence>
<dbReference type="PROSITE" id="PS51120">
    <property type="entry name" value="LDLRB"/>
    <property type="match status" value="2"/>
</dbReference>
<evidence type="ECO:0000256" key="14">
    <source>
        <dbReference type="PROSITE-ProRule" id="PRU00461"/>
    </source>
</evidence>
<dbReference type="InterPro" id="IPR000742">
    <property type="entry name" value="EGF"/>
</dbReference>
<dbReference type="Pfam" id="PF00058">
    <property type="entry name" value="Ldl_recept_b"/>
    <property type="match status" value="1"/>
</dbReference>
<feature type="disulfide bond" evidence="13">
    <location>
        <begin position="849"/>
        <end position="864"/>
    </location>
</feature>
<evidence type="ECO:0000313" key="18">
    <source>
        <dbReference type="RefSeq" id="XP_014679192.1"/>
    </source>
</evidence>
<evidence type="ECO:0000256" key="10">
    <source>
        <dbReference type="ARBA" id="ARBA00023157"/>
    </source>
</evidence>
<evidence type="ECO:0000256" key="2">
    <source>
        <dbReference type="ARBA" id="ARBA00022536"/>
    </source>
</evidence>
<sequence>MAGLLLYAVTSVRALPRTNKDARKQGANLKDEVCNNTQCKIGCKPTVGGGATCVCRPGNQPDEMDVFQCVDTNECEYDDSCDQGCVNTDGSFTCSCISGYRLSEDGVNCIAINEPEQEQATLLYTSVNLVEQVLLNGTETKSSFKKQVPHNKVAFMDFNHRNRTVCWVEDAFKGIFTCAPLEDQANTWNMNTAFSLNGVEQMALDWISGNWYFVDEDRDMIFVCNGTLSVCFIVVETQLQEPRGIALDPTQGYMFYTDWEPKTPKLERAELDGSNRRNLVSTNIVSPHAVTLDYGSRHVYWVDQHLSRLERVRYDGTHRSTVLSGEAKGLFSISVFERYIYGSNRLEQSLMRFNKFDGSQNTTLVRSLEAYTLHVFHRQRQPDAEHPCSRNNGQCDHLCFTVYERTENNTQVTPLAKCGCKAGYLVQDDGACKRRLFRRGPAASVVYSGAALQHPYGLAVFDTFILWTEFRDGKIMRLNLLNGSVDVFREESPMLYEIRIYDPKLQAGSNACGDKYGGCEYLCLATPDGTTCSCPDNAVLNTDGKTCTVDTAKPRPRRRRDARRASTSARRVTTVPARYVCDGDNDCGDNSDEDTTAGGRASIISARWSTSSVMTTAASRYTGAAMETKTVNTEKMRIHSCAAMFFHPVSCAVVDTTCSPSHFLCTESGRCIPSSWRCDREPDCGADDVSDEENCEQGTCGPMHFACRNGHCIPIYNVCNNVNDCGDASDEVMCLQECDNATEFRCGGDPDKPSHCVPLEQVCDGEYNCNDRSDEEQDCDRVYAGCEANQILCETQQCVPDAWWCDGHDDCGDASDEGDQCSETTRTCVPQMEMSCDNRTKCIPLSWRCDKVVDCEDKTDELSCDLPDDFCPWPGHQCDGGSKCVAATQLCDYRPDCEDGSDEGELCVENQCEALPCSHECRPRPDGYSCLCPPPLKLSSDRMHCTAPDICNHWGVCSQKCIEIKDHHKCDCYPGYELDTDGFSCKSTNDSIPYILFANRHEIRRISLRQRQHATSLVTGLRNTIALDFYYAEHTVFWTDLLGDIASVPDATISSHT</sequence>
<dbReference type="Gene3D" id="2.10.25.10">
    <property type="entry name" value="Laminin"/>
    <property type="match status" value="3"/>
</dbReference>
<feature type="disulfide bond" evidence="13">
    <location>
        <begin position="700"/>
        <end position="712"/>
    </location>
</feature>
<keyword evidence="7" id="KW-0106">Calcium</keyword>
<evidence type="ECO:0000256" key="15">
    <source>
        <dbReference type="SAM" id="MobiDB-lite"/>
    </source>
</evidence>
<organism evidence="17 18">
    <name type="scientific">Priapulus caudatus</name>
    <name type="common">Priapulid worm</name>
    <dbReference type="NCBI Taxonomy" id="37621"/>
    <lineage>
        <taxon>Eukaryota</taxon>
        <taxon>Metazoa</taxon>
        <taxon>Ecdysozoa</taxon>
        <taxon>Scalidophora</taxon>
        <taxon>Priapulida</taxon>
        <taxon>Priapulimorpha</taxon>
        <taxon>Priapulimorphida</taxon>
        <taxon>Priapulidae</taxon>
        <taxon>Priapulus</taxon>
    </lineage>
</organism>
<reference evidence="18" key="1">
    <citation type="submission" date="2025-08" db="UniProtKB">
        <authorList>
            <consortium name="RefSeq"/>
        </authorList>
    </citation>
    <scope>IDENTIFICATION</scope>
</reference>
<dbReference type="InterPro" id="IPR023415">
    <property type="entry name" value="LDLR_class-A_CS"/>
</dbReference>
<dbReference type="InterPro" id="IPR036055">
    <property type="entry name" value="LDL_receptor-like_sf"/>
</dbReference>
<feature type="disulfide bond" evidence="13">
    <location>
        <begin position="707"/>
        <end position="725"/>
    </location>
</feature>
<dbReference type="Gene3D" id="2.120.10.30">
    <property type="entry name" value="TolB, C-terminal domain"/>
    <property type="match status" value="3"/>
</dbReference>
<keyword evidence="8" id="KW-1133">Transmembrane helix</keyword>
<evidence type="ECO:0000256" key="9">
    <source>
        <dbReference type="ARBA" id="ARBA00023136"/>
    </source>
</evidence>
<dbReference type="InterPro" id="IPR018097">
    <property type="entry name" value="EGF_Ca-bd_CS"/>
</dbReference>
<keyword evidence="17" id="KW-1185">Reference proteome</keyword>
<keyword evidence="12" id="KW-0325">Glycoprotein</keyword>
<dbReference type="InterPro" id="IPR000033">
    <property type="entry name" value="LDLR_classB_rpt"/>
</dbReference>
<dbReference type="InterPro" id="IPR001881">
    <property type="entry name" value="EGF-like_Ca-bd_dom"/>
</dbReference>
<gene>
    <name evidence="18" type="primary">LOC106819046</name>
</gene>
<dbReference type="SMART" id="SM00135">
    <property type="entry name" value="LY"/>
    <property type="match status" value="4"/>
</dbReference>
<evidence type="ECO:0000256" key="5">
    <source>
        <dbReference type="ARBA" id="ARBA00022729"/>
    </source>
</evidence>
<keyword evidence="2" id="KW-0245">EGF-like domain</keyword>
<feature type="disulfide bond" evidence="13">
    <location>
        <begin position="786"/>
        <end position="798"/>
    </location>
</feature>
<dbReference type="Pfam" id="PF12662">
    <property type="entry name" value="cEGF"/>
    <property type="match status" value="1"/>
</dbReference>
<dbReference type="CDD" id="cd00112">
    <property type="entry name" value="LDLa"/>
    <property type="match status" value="7"/>
</dbReference>
<keyword evidence="4" id="KW-0812">Transmembrane</keyword>
<dbReference type="PROSITE" id="PS01209">
    <property type="entry name" value="LDLRA_1"/>
    <property type="match status" value="4"/>
</dbReference>
<dbReference type="Gene3D" id="4.10.400.10">
    <property type="entry name" value="Low-density Lipoprotein Receptor"/>
    <property type="match status" value="7"/>
</dbReference>
<evidence type="ECO:0000256" key="13">
    <source>
        <dbReference type="PROSITE-ProRule" id="PRU00124"/>
    </source>
</evidence>
<dbReference type="PANTHER" id="PTHR22722">
    <property type="entry name" value="LOW-DENSITY LIPOPROTEIN RECEPTOR-RELATED PROTEIN 2-RELATED"/>
    <property type="match status" value="1"/>
</dbReference>
<accession>A0ABM1F421</accession>
<dbReference type="SMART" id="SM00179">
    <property type="entry name" value="EGF_CA"/>
    <property type="match status" value="3"/>
</dbReference>
<feature type="disulfide bond" evidence="13">
    <location>
        <begin position="719"/>
        <end position="734"/>
    </location>
</feature>
<dbReference type="PANTHER" id="PTHR22722:SF5">
    <property type="entry name" value="LOW-DENSITY LIPOPROTEIN RECEPTOR-RELATED PROTEIN 1B"/>
    <property type="match status" value="1"/>
</dbReference>
<dbReference type="PROSITE" id="PS01187">
    <property type="entry name" value="EGF_CA"/>
    <property type="match status" value="1"/>
</dbReference>
<evidence type="ECO:0000259" key="16">
    <source>
        <dbReference type="PROSITE" id="PS01186"/>
    </source>
</evidence>
<comment type="caution">
    <text evidence="13">Lacks conserved residue(s) required for the propagation of feature annotation.</text>
</comment>
<protein>
    <submittedName>
        <fullName evidence="18">LOW QUALITY PROTEIN: low-density lipoprotein receptor-related protein 1-like</fullName>
    </submittedName>
</protein>
<keyword evidence="11" id="KW-0675">Receptor</keyword>
<feature type="non-terminal residue" evidence="18">
    <location>
        <position position="1057"/>
    </location>
</feature>
<dbReference type="SUPFAM" id="SSF63825">
    <property type="entry name" value="YWTD domain"/>
    <property type="match status" value="1"/>
</dbReference>
<evidence type="ECO:0000256" key="7">
    <source>
        <dbReference type="ARBA" id="ARBA00022837"/>
    </source>
</evidence>
<dbReference type="RefSeq" id="XP_014679192.1">
    <property type="nucleotide sequence ID" value="XM_014823706.1"/>
</dbReference>